<keyword evidence="5" id="KW-1185">Reference proteome</keyword>
<evidence type="ECO:0000256" key="1">
    <source>
        <dbReference type="ARBA" id="ARBA00022729"/>
    </source>
</evidence>
<accession>A0A3D9B5S7</accession>
<dbReference type="InterPro" id="IPR026444">
    <property type="entry name" value="Secre_tail"/>
</dbReference>
<organism evidence="4 5">
    <name type="scientific">Chryseobacterium pennipullorum</name>
    <dbReference type="NCBI Taxonomy" id="2258963"/>
    <lineage>
        <taxon>Bacteria</taxon>
        <taxon>Pseudomonadati</taxon>
        <taxon>Bacteroidota</taxon>
        <taxon>Flavobacteriia</taxon>
        <taxon>Flavobacteriales</taxon>
        <taxon>Weeksellaceae</taxon>
        <taxon>Chryseobacterium group</taxon>
        <taxon>Chryseobacterium</taxon>
    </lineage>
</organism>
<comment type="caution">
    <text evidence="4">The sequence shown here is derived from an EMBL/GenBank/DDBJ whole genome shotgun (WGS) entry which is preliminary data.</text>
</comment>
<dbReference type="EMBL" id="QNVV01000003">
    <property type="protein sequence ID" value="REC49040.1"/>
    <property type="molecule type" value="Genomic_DNA"/>
</dbReference>
<dbReference type="InterPro" id="IPR015943">
    <property type="entry name" value="WD40/YVTN_repeat-like_dom_sf"/>
</dbReference>
<dbReference type="OrthoDB" id="1041092at2"/>
<name>A0A3D9B5S7_9FLAO</name>
<dbReference type="InterPro" id="IPR031815">
    <property type="entry name" value="DUF5074"/>
</dbReference>
<dbReference type="NCBIfam" id="TIGR04183">
    <property type="entry name" value="Por_Secre_tail"/>
    <property type="match status" value="1"/>
</dbReference>
<feature type="chain" id="PRO_5017645688" evidence="2">
    <location>
        <begin position="20"/>
        <end position="758"/>
    </location>
</feature>
<evidence type="ECO:0000313" key="4">
    <source>
        <dbReference type="EMBL" id="REC49040.1"/>
    </source>
</evidence>
<evidence type="ECO:0000313" key="5">
    <source>
        <dbReference type="Proteomes" id="UP000256257"/>
    </source>
</evidence>
<feature type="signal peptide" evidence="2">
    <location>
        <begin position="1"/>
        <end position="19"/>
    </location>
</feature>
<sequence length="758" mass="82223">MKKFYLFNMLFLFALFTNAQIKVQGVPRNDLSGNTQLNTSNTTTTISFSDIQYWVGTGSNQAAFVVQWNDSKNPDALVWGFRWNGNATGEDMMKAIAKADHRFFTLLYQGTQFGTAIGGMGFDLNGQNSNALIKSGNTTYPLYPVDGIVNTAQYDFDDYTAQDTNDHWKSGWYNGFWSYWVKDPTDADFGFSGVGATSRVLQNGSWDVWNYSPMSGSFPISSTLTPVSPYVTSTNFTNGFFMVNEEWFGHTNGSVNFIDDNGPISYRVYSNANNNHAFGATTQYGTIYGDKFYFVSKQAADGGDTQYTPGGRLVVANAKTMKKIATFNNIGGGDGRSFLGVNQHKGYIGASNGIYLFNIDNMQVGNLIAGTGGGSQYSGQIGNMIRTSKYVFAVKQTAGILVIDPATDTVVSTIAGAFSSITQAKDGSVWAIQNQKLALINPTTFAVQYYNIPSSTYADSWGAWNAGSFTASNTENTLYWIKAGSGFNAGNQIVKFNVTTKVFNEAFITLPGQTGTYKQIPYGAALRVNPATGNLILNTTESGYGAHYQKNWIHTYNAGGTLINTKTLNDYYWFPALAVFPDNTAPTVSNTFPTQLTASGVTTIDLKTMVSDADSFGASIVKSVKSNSNPSVVSAEINADEELVLTPIASGVAEVVISFNSNGKVVEKALTVNSLGSTLATGEVKKLEFGIYPNPVTDILYIKTPEKIGSIMIYDASGKLVNKQFTNGQINVSALPKGMYILKATTDKAVYQQKLIKK</sequence>
<reference evidence="4 5" key="1">
    <citation type="submission" date="2018-06" db="EMBL/GenBank/DDBJ databases">
        <title>Novel Chryseobacterium species.</title>
        <authorList>
            <person name="Newman J."/>
            <person name="Hugo C."/>
            <person name="Oosthuizen L."/>
            <person name="Charimba G."/>
        </authorList>
    </citation>
    <scope>NUCLEOTIDE SEQUENCE [LARGE SCALE GENOMIC DNA]</scope>
    <source>
        <strain evidence="4 5">7_F195</strain>
    </source>
</reference>
<dbReference type="Pfam" id="PF16819">
    <property type="entry name" value="DUF5074"/>
    <property type="match status" value="1"/>
</dbReference>
<gene>
    <name evidence="4" type="ORF">DRF67_05650</name>
</gene>
<evidence type="ECO:0000256" key="2">
    <source>
        <dbReference type="SAM" id="SignalP"/>
    </source>
</evidence>
<proteinExistence type="predicted"/>
<dbReference type="Pfam" id="PF18962">
    <property type="entry name" value="Por_Secre_tail"/>
    <property type="match status" value="1"/>
</dbReference>
<evidence type="ECO:0000259" key="3">
    <source>
        <dbReference type="Pfam" id="PF18962"/>
    </source>
</evidence>
<dbReference type="AlphaFoldDB" id="A0A3D9B5S7"/>
<dbReference type="Proteomes" id="UP000256257">
    <property type="component" value="Unassembled WGS sequence"/>
</dbReference>
<keyword evidence="1 2" id="KW-0732">Signal</keyword>
<dbReference type="Gene3D" id="2.130.10.10">
    <property type="entry name" value="YVTN repeat-like/Quinoprotein amine dehydrogenase"/>
    <property type="match status" value="1"/>
</dbReference>
<dbReference type="RefSeq" id="WP_115927359.1">
    <property type="nucleotide sequence ID" value="NZ_QNVV01000003.1"/>
</dbReference>
<protein>
    <submittedName>
        <fullName evidence="4">Secretion protein</fullName>
    </submittedName>
</protein>
<feature type="domain" description="Secretion system C-terminal sorting" evidence="3">
    <location>
        <begin position="691"/>
        <end position="756"/>
    </location>
</feature>